<evidence type="ECO:0000256" key="1">
    <source>
        <dbReference type="SAM" id="Phobius"/>
    </source>
</evidence>
<dbReference type="Proteomes" id="UP000034160">
    <property type="component" value="Unassembled WGS sequence"/>
</dbReference>
<organism evidence="2 3">
    <name type="scientific">Candidatus Amesbacteria bacterium GW2011_GWA2_42_12</name>
    <dbReference type="NCBI Taxonomy" id="1618356"/>
    <lineage>
        <taxon>Bacteria</taxon>
        <taxon>Candidatus Amesiibacteriota</taxon>
    </lineage>
</organism>
<keyword evidence="1" id="KW-1133">Transmembrane helix</keyword>
<gene>
    <name evidence="2" type="ORF">UU93_C0011G0004</name>
</gene>
<comment type="caution">
    <text evidence="2">The sequence shown here is derived from an EMBL/GenBank/DDBJ whole genome shotgun (WGS) entry which is preliminary data.</text>
</comment>
<accession>A0A0G1B3C6</accession>
<reference evidence="2 3" key="1">
    <citation type="journal article" date="2015" name="Nature">
        <title>rRNA introns, odd ribosomes, and small enigmatic genomes across a large radiation of phyla.</title>
        <authorList>
            <person name="Brown C.T."/>
            <person name="Hug L.A."/>
            <person name="Thomas B.C."/>
            <person name="Sharon I."/>
            <person name="Castelle C.J."/>
            <person name="Singh A."/>
            <person name="Wilkins M.J."/>
            <person name="Williams K.H."/>
            <person name="Banfield J.F."/>
        </authorList>
    </citation>
    <scope>NUCLEOTIDE SEQUENCE [LARGE SCALE GENOMIC DNA]</scope>
</reference>
<evidence type="ECO:0000313" key="3">
    <source>
        <dbReference type="Proteomes" id="UP000034160"/>
    </source>
</evidence>
<dbReference type="EMBL" id="LCCN01000011">
    <property type="protein sequence ID" value="KKS32043.1"/>
    <property type="molecule type" value="Genomic_DNA"/>
</dbReference>
<sequence length="129" mass="13578">MAVIIGTYNFLYGLLLRNLGSSTVLIGLGLGVLVVGLAVKALAHEGVSSLSQFGWPVLVGLFLGLGMFFLTKAFADPNARVSQLIPLINANTLISVILGLVILREYQSVSMVKVIIGTILIVLGAVVIK</sequence>
<protein>
    <submittedName>
        <fullName evidence="2">Conserved hypothetical membrane protein</fullName>
    </submittedName>
</protein>
<feature type="transmembrane region" description="Helical" evidence="1">
    <location>
        <begin position="110"/>
        <end position="128"/>
    </location>
</feature>
<evidence type="ECO:0000313" key="2">
    <source>
        <dbReference type="EMBL" id="KKS32043.1"/>
    </source>
</evidence>
<dbReference type="AlphaFoldDB" id="A0A0G1B3C6"/>
<keyword evidence="1" id="KW-0472">Membrane</keyword>
<proteinExistence type="predicted"/>
<feature type="transmembrane region" description="Helical" evidence="1">
    <location>
        <begin position="20"/>
        <end position="43"/>
    </location>
</feature>
<feature type="transmembrane region" description="Helical" evidence="1">
    <location>
        <begin position="55"/>
        <end position="75"/>
    </location>
</feature>
<name>A0A0G1B3C6_9BACT</name>
<feature type="transmembrane region" description="Helical" evidence="1">
    <location>
        <begin position="81"/>
        <end position="103"/>
    </location>
</feature>
<keyword evidence="1" id="KW-0812">Transmembrane</keyword>
<dbReference type="STRING" id="1618356.UU93_C0011G0004"/>